<evidence type="ECO:0000256" key="14">
    <source>
        <dbReference type="HAMAP-Rule" id="MF_01006"/>
    </source>
</evidence>
<evidence type="ECO:0000256" key="3">
    <source>
        <dbReference type="ARBA" id="ARBA00012374"/>
    </source>
</evidence>
<feature type="transmembrane region" description="Helical" evidence="14">
    <location>
        <begin position="190"/>
        <end position="212"/>
    </location>
</feature>
<dbReference type="RefSeq" id="WP_192938182.1">
    <property type="nucleotide sequence ID" value="NZ_CP019062.1"/>
</dbReference>
<keyword evidence="8 14" id="KW-1133">Transmembrane helix</keyword>
<evidence type="ECO:0000313" key="15">
    <source>
        <dbReference type="EMBL" id="AVF37510.1"/>
    </source>
</evidence>
<keyword evidence="14" id="KW-0961">Cell wall biogenesis/degradation</keyword>
<dbReference type="Pfam" id="PF02673">
    <property type="entry name" value="BacA"/>
    <property type="match status" value="1"/>
</dbReference>
<comment type="miscellaneous">
    <text evidence="14">Bacitracin is thought to be involved in the inhibition of peptidoglycan synthesis by sequestering undecaprenyl diphosphate, thereby reducing the pool of lipid carrier available.</text>
</comment>
<feature type="transmembrane region" description="Helical" evidence="14">
    <location>
        <begin position="90"/>
        <end position="109"/>
    </location>
</feature>
<evidence type="ECO:0000256" key="2">
    <source>
        <dbReference type="ARBA" id="ARBA00010621"/>
    </source>
</evidence>
<feature type="transmembrane region" description="Helical" evidence="14">
    <location>
        <begin position="50"/>
        <end position="69"/>
    </location>
</feature>
<dbReference type="EMBL" id="CP019062">
    <property type="protein sequence ID" value="AVF37510.1"/>
    <property type="molecule type" value="Genomic_DNA"/>
</dbReference>
<dbReference type="PANTHER" id="PTHR30622">
    <property type="entry name" value="UNDECAPRENYL-DIPHOSPHATASE"/>
    <property type="match status" value="1"/>
</dbReference>
<organism evidence="15 16">
    <name type="scientific">Rahnella sikkimica</name>
    <dbReference type="NCBI Taxonomy" id="1805933"/>
    <lineage>
        <taxon>Bacteria</taxon>
        <taxon>Pseudomonadati</taxon>
        <taxon>Pseudomonadota</taxon>
        <taxon>Gammaproteobacteria</taxon>
        <taxon>Enterobacterales</taxon>
        <taxon>Yersiniaceae</taxon>
        <taxon>Rahnella</taxon>
    </lineage>
</organism>
<dbReference type="GO" id="GO:0005886">
    <property type="term" value="C:plasma membrane"/>
    <property type="evidence" value="ECO:0007669"/>
    <property type="project" value="UniProtKB-SubCell"/>
</dbReference>
<dbReference type="NCBIfam" id="NF001388">
    <property type="entry name" value="PRK00281.1-1"/>
    <property type="match status" value="1"/>
</dbReference>
<comment type="catalytic activity">
    <reaction evidence="13 14">
        <text>di-trans,octa-cis-undecaprenyl diphosphate + H2O = di-trans,octa-cis-undecaprenyl phosphate + phosphate + H(+)</text>
        <dbReference type="Rhea" id="RHEA:28094"/>
        <dbReference type="ChEBI" id="CHEBI:15377"/>
        <dbReference type="ChEBI" id="CHEBI:15378"/>
        <dbReference type="ChEBI" id="CHEBI:43474"/>
        <dbReference type="ChEBI" id="CHEBI:58405"/>
        <dbReference type="ChEBI" id="CHEBI:60392"/>
        <dbReference type="EC" id="3.6.1.27"/>
    </reaction>
</comment>
<evidence type="ECO:0000256" key="13">
    <source>
        <dbReference type="ARBA" id="ARBA00047594"/>
    </source>
</evidence>
<dbReference type="HAMAP" id="MF_01006">
    <property type="entry name" value="Undec_diphosphatase"/>
    <property type="match status" value="1"/>
</dbReference>
<evidence type="ECO:0000256" key="11">
    <source>
        <dbReference type="ARBA" id="ARBA00032707"/>
    </source>
</evidence>
<dbReference type="GO" id="GO:0009252">
    <property type="term" value="P:peptidoglycan biosynthetic process"/>
    <property type="evidence" value="ECO:0007669"/>
    <property type="project" value="UniProtKB-KW"/>
</dbReference>
<evidence type="ECO:0000313" key="16">
    <source>
        <dbReference type="Proteomes" id="UP000239197"/>
    </source>
</evidence>
<proteinExistence type="inferred from homology"/>
<evidence type="ECO:0000256" key="9">
    <source>
        <dbReference type="ARBA" id="ARBA00023136"/>
    </source>
</evidence>
<dbReference type="GO" id="GO:0071555">
    <property type="term" value="P:cell wall organization"/>
    <property type="evidence" value="ECO:0007669"/>
    <property type="project" value="UniProtKB-KW"/>
</dbReference>
<gene>
    <name evidence="14" type="primary">uppP</name>
    <name evidence="15" type="ORF">BV494_19955</name>
</gene>
<accession>A0A2L1UX46</accession>
<keyword evidence="10 14" id="KW-0046">Antibiotic resistance</keyword>
<evidence type="ECO:0000256" key="8">
    <source>
        <dbReference type="ARBA" id="ARBA00022989"/>
    </source>
</evidence>
<dbReference type="AlphaFoldDB" id="A0A2L1UX46"/>
<feature type="transmembrane region" description="Helical" evidence="14">
    <location>
        <begin position="252"/>
        <end position="272"/>
    </location>
</feature>
<evidence type="ECO:0000256" key="6">
    <source>
        <dbReference type="ARBA" id="ARBA00022692"/>
    </source>
</evidence>
<evidence type="ECO:0000256" key="12">
    <source>
        <dbReference type="ARBA" id="ARBA00032932"/>
    </source>
</evidence>
<keyword evidence="6 14" id="KW-0812">Transmembrane</keyword>
<dbReference type="GO" id="GO:0046677">
    <property type="term" value="P:response to antibiotic"/>
    <property type="evidence" value="ECO:0007669"/>
    <property type="project" value="UniProtKB-UniRule"/>
</dbReference>
<dbReference type="KEGG" id="rox:BV494_19955"/>
<dbReference type="NCBIfam" id="NF001390">
    <property type="entry name" value="PRK00281.1-4"/>
    <property type="match status" value="1"/>
</dbReference>
<feature type="transmembrane region" description="Helical" evidence="14">
    <location>
        <begin position="151"/>
        <end position="170"/>
    </location>
</feature>
<dbReference type="NCBIfam" id="NF001389">
    <property type="entry name" value="PRK00281.1-2"/>
    <property type="match status" value="1"/>
</dbReference>
<evidence type="ECO:0000256" key="10">
    <source>
        <dbReference type="ARBA" id="ARBA00023251"/>
    </source>
</evidence>
<keyword evidence="7 14" id="KW-0378">Hydrolase</keyword>
<keyword evidence="5 14" id="KW-1003">Cell membrane</keyword>
<keyword evidence="14" id="KW-0573">Peptidoglycan synthesis</keyword>
<dbReference type="PANTHER" id="PTHR30622:SF3">
    <property type="entry name" value="UNDECAPRENYL-DIPHOSPHATASE"/>
    <property type="match status" value="1"/>
</dbReference>
<evidence type="ECO:0000256" key="7">
    <source>
        <dbReference type="ARBA" id="ARBA00022801"/>
    </source>
</evidence>
<dbReference type="Proteomes" id="UP000239197">
    <property type="component" value="Chromosome"/>
</dbReference>
<keyword evidence="16" id="KW-1185">Reference proteome</keyword>
<sequence length="274" mass="29751">MVESHSLLVAAILGVVEGLTEFLPVSSTGHLIIVGNLLGFTGDTSKSFEVVIQLGSILAVVVMFWRRLFGMIGLHFGKPPAHEGTGTRRLNLGHIILGMIPATILGLLLHSKIKSLFEPKYVMYSLVVGGVLLIAAELLKPKKPRAEGLDDITYVQAFMIGVFQCLALWPGFSRSGATISGGMLMGISRFAASEFSFLLAVPMMMGATVLDLYKSYSFLTLADLPMFATGFITAFIVALIAIKTFLAVIKRISFIPFAIYRFFVALAVYFVFIA</sequence>
<feature type="transmembrane region" description="Helical" evidence="14">
    <location>
        <begin position="121"/>
        <end position="139"/>
    </location>
</feature>
<evidence type="ECO:0000256" key="1">
    <source>
        <dbReference type="ARBA" id="ARBA00004651"/>
    </source>
</evidence>
<name>A0A2L1UX46_9GAMM</name>
<dbReference type="EC" id="3.6.1.27" evidence="3 14"/>
<keyword evidence="14" id="KW-0133">Cell shape</keyword>
<dbReference type="GO" id="GO:0008360">
    <property type="term" value="P:regulation of cell shape"/>
    <property type="evidence" value="ECO:0007669"/>
    <property type="project" value="UniProtKB-KW"/>
</dbReference>
<protein>
    <recommendedName>
        <fullName evidence="4 14">Undecaprenyl-diphosphatase</fullName>
        <ecNumber evidence="3 14">3.6.1.27</ecNumber>
    </recommendedName>
    <alternativeName>
        <fullName evidence="12 14">Bacitracin resistance protein</fullName>
    </alternativeName>
    <alternativeName>
        <fullName evidence="11 14">Undecaprenyl pyrophosphate phosphatase</fullName>
    </alternativeName>
</protein>
<dbReference type="GO" id="GO:0050380">
    <property type="term" value="F:undecaprenyl-diphosphatase activity"/>
    <property type="evidence" value="ECO:0007669"/>
    <property type="project" value="UniProtKB-UniRule"/>
</dbReference>
<feature type="transmembrane region" description="Helical" evidence="14">
    <location>
        <begin position="224"/>
        <end position="246"/>
    </location>
</feature>
<keyword evidence="9 14" id="KW-0472">Membrane</keyword>
<dbReference type="InterPro" id="IPR003824">
    <property type="entry name" value="UppP"/>
</dbReference>
<comment type="function">
    <text evidence="14">Catalyzes the dephosphorylation of undecaprenyl diphosphate (UPP). Confers resistance to bacitracin.</text>
</comment>
<dbReference type="NCBIfam" id="TIGR00753">
    <property type="entry name" value="undec_PP_bacA"/>
    <property type="match status" value="1"/>
</dbReference>
<evidence type="ECO:0000256" key="4">
    <source>
        <dbReference type="ARBA" id="ARBA00021581"/>
    </source>
</evidence>
<reference evidence="16" key="1">
    <citation type="submission" date="2017-01" db="EMBL/GenBank/DDBJ databases">
        <title>Genome sequence of Rouxiella sp. ERMR1:05.</title>
        <authorList>
            <person name="Kumar R."/>
            <person name="Singh D."/>
            <person name="Kumar S."/>
        </authorList>
    </citation>
    <scope>NUCLEOTIDE SEQUENCE [LARGE SCALE GENOMIC DNA]</scope>
    <source>
        <strain evidence="16">ERMR1:05</strain>
    </source>
</reference>
<comment type="similarity">
    <text evidence="2 14">Belongs to the UppP family.</text>
</comment>
<evidence type="ECO:0000256" key="5">
    <source>
        <dbReference type="ARBA" id="ARBA00022475"/>
    </source>
</evidence>
<comment type="subcellular location">
    <subcellularLocation>
        <location evidence="1 14">Cell membrane</location>
        <topology evidence="1 14">Multi-pass membrane protein</topology>
    </subcellularLocation>
</comment>